<comment type="pathway">
    <text evidence="1 13">Carbohydrate degradation; glycolysis; pyruvate from D-glyceraldehyde 3-phosphate: step 5/5.</text>
</comment>
<dbReference type="SUPFAM" id="SSF50800">
    <property type="entry name" value="PK beta-barrel domain-like"/>
    <property type="match status" value="1"/>
</dbReference>
<dbReference type="Pfam" id="PF02887">
    <property type="entry name" value="PK_C"/>
    <property type="match status" value="1"/>
</dbReference>
<dbReference type="NCBIfam" id="NF004491">
    <property type="entry name" value="PRK05826.1"/>
    <property type="match status" value="1"/>
</dbReference>
<reference evidence="16 17" key="1">
    <citation type="submission" date="2016-06" db="EMBL/GenBank/DDBJ databases">
        <title>Gene turnover analysis identifies the evolutionary adaptation of the extremophile Acidithiobacillus caldus.</title>
        <authorList>
            <person name="Zhang X."/>
        </authorList>
    </citation>
    <scope>NUCLEOTIDE SEQUENCE [LARGE SCALE GENOMIC DNA]</scope>
    <source>
        <strain evidence="16 17">DX</strain>
    </source>
</reference>
<dbReference type="InterPro" id="IPR011037">
    <property type="entry name" value="Pyrv_Knase-like_insert_dom_sf"/>
</dbReference>
<keyword evidence="11 16" id="KW-0670">Pyruvate</keyword>
<dbReference type="GO" id="GO:0000287">
    <property type="term" value="F:magnesium ion binding"/>
    <property type="evidence" value="ECO:0007669"/>
    <property type="project" value="UniProtKB-UniRule"/>
</dbReference>
<dbReference type="GO" id="GO:0004743">
    <property type="term" value="F:pyruvate kinase activity"/>
    <property type="evidence" value="ECO:0007669"/>
    <property type="project" value="UniProtKB-UniRule"/>
</dbReference>
<feature type="domain" description="Pyruvate kinase C-terminal" evidence="15">
    <location>
        <begin position="380"/>
        <end position="487"/>
    </location>
</feature>
<comment type="catalytic activity">
    <reaction evidence="13">
        <text>pyruvate + ATP = phosphoenolpyruvate + ADP + H(+)</text>
        <dbReference type="Rhea" id="RHEA:18157"/>
        <dbReference type="ChEBI" id="CHEBI:15361"/>
        <dbReference type="ChEBI" id="CHEBI:15378"/>
        <dbReference type="ChEBI" id="CHEBI:30616"/>
        <dbReference type="ChEBI" id="CHEBI:58702"/>
        <dbReference type="ChEBI" id="CHEBI:456216"/>
        <dbReference type="EC" id="2.7.1.40"/>
    </reaction>
</comment>
<proteinExistence type="inferred from homology"/>
<evidence type="ECO:0000256" key="10">
    <source>
        <dbReference type="ARBA" id="ARBA00023152"/>
    </source>
</evidence>
<dbReference type="Pfam" id="PF00224">
    <property type="entry name" value="PK"/>
    <property type="match status" value="1"/>
</dbReference>
<dbReference type="PRINTS" id="PR01050">
    <property type="entry name" value="PYRUVTKNASE"/>
</dbReference>
<dbReference type="InterPro" id="IPR040442">
    <property type="entry name" value="Pyrv_kinase-like_dom_sf"/>
</dbReference>
<evidence type="ECO:0000313" key="17">
    <source>
        <dbReference type="Proteomes" id="UP000175616"/>
    </source>
</evidence>
<gene>
    <name evidence="16" type="ORF">BAE27_13415</name>
</gene>
<evidence type="ECO:0000256" key="7">
    <source>
        <dbReference type="ARBA" id="ARBA00022777"/>
    </source>
</evidence>
<dbReference type="NCBIfam" id="TIGR01064">
    <property type="entry name" value="pyruv_kin"/>
    <property type="match status" value="1"/>
</dbReference>
<dbReference type="InterPro" id="IPR036918">
    <property type="entry name" value="Pyrv_Knase_C_sf"/>
</dbReference>
<keyword evidence="4 13" id="KW-0808">Transferase</keyword>
<dbReference type="GO" id="GO:0030955">
    <property type="term" value="F:potassium ion binding"/>
    <property type="evidence" value="ECO:0007669"/>
    <property type="project" value="UniProtKB-UniRule"/>
</dbReference>
<accession>A0A1E7YJW4</accession>
<evidence type="ECO:0000256" key="12">
    <source>
        <dbReference type="NCBIfam" id="TIGR01064"/>
    </source>
</evidence>
<evidence type="ECO:0000256" key="8">
    <source>
        <dbReference type="ARBA" id="ARBA00022840"/>
    </source>
</evidence>
<evidence type="ECO:0000256" key="5">
    <source>
        <dbReference type="ARBA" id="ARBA00022723"/>
    </source>
</evidence>
<keyword evidence="6" id="KW-0547">Nucleotide-binding</keyword>
<keyword evidence="9 13" id="KW-0460">Magnesium</keyword>
<dbReference type="InterPro" id="IPR001697">
    <property type="entry name" value="Pyr_Knase"/>
</dbReference>
<dbReference type="Gene3D" id="2.40.33.10">
    <property type="entry name" value="PK beta-barrel domain-like"/>
    <property type="match status" value="1"/>
</dbReference>
<evidence type="ECO:0000256" key="9">
    <source>
        <dbReference type="ARBA" id="ARBA00022842"/>
    </source>
</evidence>
<comment type="caution">
    <text evidence="16">The sequence shown here is derived from an EMBL/GenBank/DDBJ whole genome shotgun (WGS) entry which is preliminary data.</text>
</comment>
<dbReference type="InterPro" id="IPR015813">
    <property type="entry name" value="Pyrv/PenolPyrv_kinase-like_dom"/>
</dbReference>
<dbReference type="Gene3D" id="3.20.20.60">
    <property type="entry name" value="Phosphoenolpyruvate-binding domains"/>
    <property type="match status" value="1"/>
</dbReference>
<name>A0A1E7YJW4_9PROT</name>
<dbReference type="EC" id="2.7.1.40" evidence="3 12"/>
<organism evidence="16 17">
    <name type="scientific">Acidithiobacillus caldus</name>
    <dbReference type="NCBI Taxonomy" id="33059"/>
    <lineage>
        <taxon>Bacteria</taxon>
        <taxon>Pseudomonadati</taxon>
        <taxon>Pseudomonadota</taxon>
        <taxon>Acidithiobacillia</taxon>
        <taxon>Acidithiobacillales</taxon>
        <taxon>Acidithiobacillaceae</taxon>
        <taxon>Acidithiobacillus</taxon>
    </lineage>
</organism>
<evidence type="ECO:0000256" key="4">
    <source>
        <dbReference type="ARBA" id="ARBA00022679"/>
    </source>
</evidence>
<sequence length="503" mass="54636">MRWSGCRSKIVCTIGPASDKEATLRKMIQAGMRAARINLAHGTPGEHGSRIQRIRRAALAESCRLAILADLPGPKIRIGVLPEPMRLKRGDRVLLAPPDANPGEHNDRLRSTAHAATVLPRGTAAHIPLELPPLARPLRPGDSVFLSDGFIVLNVEKEQDGHWLCRVQNGGVLLSHKGVNLPAVQLEGGAFTDRDRDLAAFALAAGVDALSISFVEKREDIEAARRYCRQLGHDPFIVAKIERKQACKRIDEILEAADAIMVARGDLGVETPIEGIAILQKRLIRKARAYGKPVITATQMLESMVQQPRPTRAEATDVANAILDGTDAVMLSEESAMGEHPVLAVRMLARIAQAVEDTRVLYAPGDDDDVPTAPDVESVVALQAANSARVLKPLCIVTPTESGASARRVARYRLRPWIIALCPREKVCQELAFSYGVHGVHMASPSAGWEFAARAWLRQQGKVRGRMLLTQGPSQGHPGGTNRLEIIDLESTALPGDPHEHLD</sequence>
<evidence type="ECO:0000259" key="14">
    <source>
        <dbReference type="Pfam" id="PF00224"/>
    </source>
</evidence>
<dbReference type="PANTHER" id="PTHR11817">
    <property type="entry name" value="PYRUVATE KINASE"/>
    <property type="match status" value="1"/>
</dbReference>
<keyword evidence="10 13" id="KW-0324">Glycolysis</keyword>
<dbReference type="UniPathway" id="UPA00109">
    <property type="reaction ID" value="UER00188"/>
</dbReference>
<keyword evidence="5" id="KW-0479">Metal-binding</keyword>
<keyword evidence="8" id="KW-0067">ATP-binding</keyword>
<dbReference type="SUPFAM" id="SSF51621">
    <property type="entry name" value="Phosphoenolpyruvate/pyruvate domain"/>
    <property type="match status" value="1"/>
</dbReference>
<dbReference type="InterPro" id="IPR015806">
    <property type="entry name" value="Pyrv_Knase_insert_dom_sf"/>
</dbReference>
<evidence type="ECO:0000256" key="13">
    <source>
        <dbReference type="RuleBase" id="RU000504"/>
    </source>
</evidence>
<evidence type="ECO:0000259" key="15">
    <source>
        <dbReference type="Pfam" id="PF02887"/>
    </source>
</evidence>
<evidence type="ECO:0000256" key="1">
    <source>
        <dbReference type="ARBA" id="ARBA00004997"/>
    </source>
</evidence>
<protein>
    <recommendedName>
        <fullName evidence="3 12">Pyruvate kinase</fullName>
        <ecNumber evidence="3 12">2.7.1.40</ecNumber>
    </recommendedName>
</protein>
<evidence type="ECO:0000256" key="3">
    <source>
        <dbReference type="ARBA" id="ARBA00012142"/>
    </source>
</evidence>
<dbReference type="InterPro" id="IPR015795">
    <property type="entry name" value="Pyrv_Knase_C"/>
</dbReference>
<dbReference type="GO" id="GO:0016301">
    <property type="term" value="F:kinase activity"/>
    <property type="evidence" value="ECO:0007669"/>
    <property type="project" value="UniProtKB-KW"/>
</dbReference>
<dbReference type="RefSeq" id="WP_070114461.1">
    <property type="nucleotide sequence ID" value="NZ_LZYE01000360.1"/>
</dbReference>
<keyword evidence="7 13" id="KW-0418">Kinase</keyword>
<evidence type="ECO:0000256" key="6">
    <source>
        <dbReference type="ARBA" id="ARBA00022741"/>
    </source>
</evidence>
<evidence type="ECO:0000256" key="11">
    <source>
        <dbReference type="ARBA" id="ARBA00023317"/>
    </source>
</evidence>
<dbReference type="Proteomes" id="UP000175616">
    <property type="component" value="Unassembled WGS sequence"/>
</dbReference>
<dbReference type="GO" id="GO:0005524">
    <property type="term" value="F:ATP binding"/>
    <property type="evidence" value="ECO:0007669"/>
    <property type="project" value="UniProtKB-KW"/>
</dbReference>
<dbReference type="Gene3D" id="3.40.1380.20">
    <property type="entry name" value="Pyruvate kinase, C-terminal domain"/>
    <property type="match status" value="1"/>
</dbReference>
<dbReference type="AlphaFoldDB" id="A0A1E7YJW4"/>
<evidence type="ECO:0000313" key="16">
    <source>
        <dbReference type="EMBL" id="OFC29745.1"/>
    </source>
</evidence>
<evidence type="ECO:0000256" key="2">
    <source>
        <dbReference type="ARBA" id="ARBA00008663"/>
    </source>
</evidence>
<dbReference type="EMBL" id="LZYE01000360">
    <property type="protein sequence ID" value="OFC29745.1"/>
    <property type="molecule type" value="Genomic_DNA"/>
</dbReference>
<feature type="domain" description="Pyruvate kinase barrel" evidence="14">
    <location>
        <begin position="7"/>
        <end position="345"/>
    </location>
</feature>
<dbReference type="InterPro" id="IPR015793">
    <property type="entry name" value="Pyrv_Knase_brl"/>
</dbReference>
<comment type="similarity">
    <text evidence="2 13">Belongs to the pyruvate kinase family.</text>
</comment>
<dbReference type="SUPFAM" id="SSF52935">
    <property type="entry name" value="PK C-terminal domain-like"/>
    <property type="match status" value="1"/>
</dbReference>